<dbReference type="Proteomes" id="UP001497680">
    <property type="component" value="Unassembled WGS sequence"/>
</dbReference>
<accession>A0ACC0D0E7</accession>
<comment type="caution">
    <text evidence="1">The sequence shown here is derived from an EMBL/GenBank/DDBJ whole genome shotgun (WGS) entry which is preliminary data.</text>
</comment>
<evidence type="ECO:0000313" key="1">
    <source>
        <dbReference type="EMBL" id="KAI6085810.1"/>
    </source>
</evidence>
<sequence length="407" mass="43683">MALELHVWGPAFGLDSIDPECLGAITCFRRCLPREDWTLIASNDAAVSPDYRLPALNHRGTWTSGYTNIISYLTSSGHLSLDDDLTPLQRADALAYASFLETRGAGLVATSLYVSPRAWADVTRPAYSSLLRFPLTWTVPPALRAAAIARAEHQGIGYLAADVDAEESSSSSNSLAETTTTGFLKLRERLGPSRALQPEHTAAIRLQHFAEDFYSVLDEARGGKKFLLRDYRGPVSVDFLAYGYLQLMRVATPHPILKTVLEKSYARLVDFLDDVQSYGGKQKELVWQEPASSGALGLIGRFAEGSLEAVPGVGDSWGRWRKGGVEKGGGGGGSAKDPSQLIVAAAGAVVSVAALGAMALFKALPPVGASTHRFEPAREKTGLRQFGEIGSILEGLPVWEQPGSLPS</sequence>
<dbReference type="EMBL" id="MU394321">
    <property type="protein sequence ID" value="KAI6085810.1"/>
    <property type="molecule type" value="Genomic_DNA"/>
</dbReference>
<proteinExistence type="predicted"/>
<evidence type="ECO:0000313" key="2">
    <source>
        <dbReference type="Proteomes" id="UP001497680"/>
    </source>
</evidence>
<name>A0ACC0D0E7_9PEZI</name>
<keyword evidence="2" id="KW-1185">Reference proteome</keyword>
<reference evidence="1 2" key="1">
    <citation type="journal article" date="2022" name="New Phytol.">
        <title>Ecological generalism drives hyperdiversity of secondary metabolite gene clusters in xylarialean endophytes.</title>
        <authorList>
            <person name="Franco M.E.E."/>
            <person name="Wisecaver J.H."/>
            <person name="Arnold A.E."/>
            <person name="Ju Y.M."/>
            <person name="Slot J.C."/>
            <person name="Ahrendt S."/>
            <person name="Moore L.P."/>
            <person name="Eastman K.E."/>
            <person name="Scott K."/>
            <person name="Konkel Z."/>
            <person name="Mondo S.J."/>
            <person name="Kuo A."/>
            <person name="Hayes R.D."/>
            <person name="Haridas S."/>
            <person name="Andreopoulos B."/>
            <person name="Riley R."/>
            <person name="LaButti K."/>
            <person name="Pangilinan J."/>
            <person name="Lipzen A."/>
            <person name="Amirebrahimi M."/>
            <person name="Yan J."/>
            <person name="Adam C."/>
            <person name="Keymanesh K."/>
            <person name="Ng V."/>
            <person name="Louie K."/>
            <person name="Northen T."/>
            <person name="Drula E."/>
            <person name="Henrissat B."/>
            <person name="Hsieh H.M."/>
            <person name="Youens-Clark K."/>
            <person name="Lutzoni F."/>
            <person name="Miadlikowska J."/>
            <person name="Eastwood D.C."/>
            <person name="Hamelin R.C."/>
            <person name="Grigoriev I.V."/>
            <person name="U'Ren J.M."/>
        </authorList>
    </citation>
    <scope>NUCLEOTIDE SEQUENCE [LARGE SCALE GENOMIC DNA]</scope>
    <source>
        <strain evidence="1 2">ER1909</strain>
    </source>
</reference>
<gene>
    <name evidence="1" type="ORF">F4821DRAFT_142809</name>
</gene>
<protein>
    <submittedName>
        <fullName evidence="1">Outer mitochondrial membrane transport complex protein-domain-containing protein</fullName>
    </submittedName>
</protein>
<organism evidence="1 2">
    <name type="scientific">Hypoxylon rubiginosum</name>
    <dbReference type="NCBI Taxonomy" id="110542"/>
    <lineage>
        <taxon>Eukaryota</taxon>
        <taxon>Fungi</taxon>
        <taxon>Dikarya</taxon>
        <taxon>Ascomycota</taxon>
        <taxon>Pezizomycotina</taxon>
        <taxon>Sordariomycetes</taxon>
        <taxon>Xylariomycetidae</taxon>
        <taxon>Xylariales</taxon>
        <taxon>Hypoxylaceae</taxon>
        <taxon>Hypoxylon</taxon>
    </lineage>
</organism>